<accession>A0A5J5ED69</accession>
<evidence type="ECO:0000313" key="2">
    <source>
        <dbReference type="EMBL" id="KAA8893017.1"/>
    </source>
</evidence>
<dbReference type="GO" id="GO:0005737">
    <property type="term" value="C:cytoplasm"/>
    <property type="evidence" value="ECO:0007669"/>
    <property type="project" value="TreeGrafter"/>
</dbReference>
<dbReference type="PANTHER" id="PTHR11215:SF1">
    <property type="entry name" value="MYG1 EXONUCLEASE"/>
    <property type="match status" value="1"/>
</dbReference>
<dbReference type="GO" id="GO:0005634">
    <property type="term" value="C:nucleus"/>
    <property type="evidence" value="ECO:0007669"/>
    <property type="project" value="TreeGrafter"/>
</dbReference>
<dbReference type="OrthoDB" id="10265310at2759"/>
<keyword evidence="3" id="KW-1185">Reference proteome</keyword>
<name>A0A5J5ED69_9PEZI</name>
<dbReference type="EMBL" id="VXIS01000525">
    <property type="protein sequence ID" value="KAA8893017.1"/>
    <property type="molecule type" value="Genomic_DNA"/>
</dbReference>
<dbReference type="AlphaFoldDB" id="A0A5J5ED69"/>
<dbReference type="Proteomes" id="UP000326924">
    <property type="component" value="Unassembled WGS sequence"/>
</dbReference>
<dbReference type="FunCoup" id="A0A5J5ED69">
    <property type="interactions" value="1289"/>
</dbReference>
<sequence length="449" mass="49941">MFSFCCRPQDRAAKQLPGIFEQPKEGKLSSTAQTIRPAWPLQTLSRGIDYPGSRYLICLHAVRVCFCASPAVVVVQIMFRCLFRPITTTTTTTTPVARSIITRRLLSTMSDDPSPAKRLKPTLRRIGTHNGHFHADEALAVYILRLLPEYSDAQLLRSRDPAALEECDIIVDVQGVYDGTKHFDHHQRTFSETFSPAYATKLSSAGLIYKHFAPTLIAQRLNKPVDDASVDLIYQKLYKEFIEALDANDNGISAYPRDVSASFSTGGITLPSMVAALNPSWNAPVDQAGEDQLFERASKLMGETFVRKLDYYANAWLPARVFVEEALAQRTQYDADGRILVFQQSLPWKDHLFTLEAEQGITEEGKKPLYVLYSEGAGKPNWRIQCVPVSKDSFESRKPLPEAWRGVRDDALSEVSGIPGGIFVHASGFIGGNKSFEGALAMAKKALEM</sequence>
<dbReference type="InterPro" id="IPR003226">
    <property type="entry name" value="MYG1_exonuclease"/>
</dbReference>
<gene>
    <name evidence="2" type="ORF">FN846DRAFT_980831</name>
</gene>
<proteinExistence type="inferred from homology"/>
<protein>
    <recommendedName>
        <fullName evidence="4">Metal-dependent protein hydrolase</fullName>
    </recommendedName>
</protein>
<reference evidence="2 3" key="1">
    <citation type="submission" date="2019-09" db="EMBL/GenBank/DDBJ databases">
        <title>Draft genome of the ectomycorrhizal ascomycete Sphaerosporella brunnea.</title>
        <authorList>
            <consortium name="DOE Joint Genome Institute"/>
            <person name="Benucci G.M."/>
            <person name="Marozzi G."/>
            <person name="Antonielli L."/>
            <person name="Sanchez S."/>
            <person name="Marco P."/>
            <person name="Wang X."/>
            <person name="Falini L.B."/>
            <person name="Barry K."/>
            <person name="Haridas S."/>
            <person name="Lipzen A."/>
            <person name="Labutti K."/>
            <person name="Grigoriev I.V."/>
            <person name="Murat C."/>
            <person name="Martin F."/>
            <person name="Albertini E."/>
            <person name="Donnini D."/>
            <person name="Bonito G."/>
        </authorList>
    </citation>
    <scope>NUCLEOTIDE SEQUENCE [LARGE SCALE GENOMIC DNA]</scope>
    <source>
        <strain evidence="2 3">Sb_GMNB300</strain>
    </source>
</reference>
<dbReference type="Pfam" id="PF03690">
    <property type="entry name" value="MYG1_exonuc"/>
    <property type="match status" value="1"/>
</dbReference>
<comment type="caution">
    <text evidence="2">The sequence shown here is derived from an EMBL/GenBank/DDBJ whole genome shotgun (WGS) entry which is preliminary data.</text>
</comment>
<organism evidence="2 3">
    <name type="scientific">Sphaerosporella brunnea</name>
    <dbReference type="NCBI Taxonomy" id="1250544"/>
    <lineage>
        <taxon>Eukaryota</taxon>
        <taxon>Fungi</taxon>
        <taxon>Dikarya</taxon>
        <taxon>Ascomycota</taxon>
        <taxon>Pezizomycotina</taxon>
        <taxon>Pezizomycetes</taxon>
        <taxon>Pezizales</taxon>
        <taxon>Pyronemataceae</taxon>
        <taxon>Sphaerosporella</taxon>
    </lineage>
</organism>
<dbReference type="PANTHER" id="PTHR11215">
    <property type="entry name" value="METAL DEPENDENT HYDROLASE - RELATED"/>
    <property type="match status" value="1"/>
</dbReference>
<evidence type="ECO:0000313" key="3">
    <source>
        <dbReference type="Proteomes" id="UP000326924"/>
    </source>
</evidence>
<evidence type="ECO:0008006" key="4">
    <source>
        <dbReference type="Google" id="ProtNLM"/>
    </source>
</evidence>
<comment type="similarity">
    <text evidence="1">Belongs to the MYG1 family.</text>
</comment>
<evidence type="ECO:0000256" key="1">
    <source>
        <dbReference type="ARBA" id="ARBA00010105"/>
    </source>
</evidence>
<dbReference type="InParanoid" id="A0A5J5ED69"/>